<feature type="transmembrane region" description="Helical" evidence="6">
    <location>
        <begin position="213"/>
        <end position="235"/>
    </location>
</feature>
<dbReference type="Pfam" id="PF07690">
    <property type="entry name" value="MFS_1"/>
    <property type="match status" value="2"/>
</dbReference>
<dbReference type="InterPro" id="IPR020846">
    <property type="entry name" value="MFS_dom"/>
</dbReference>
<proteinExistence type="predicted"/>
<gene>
    <name evidence="8" type="ORF">CLV48_12037</name>
</gene>
<dbReference type="GO" id="GO:0005886">
    <property type="term" value="C:plasma membrane"/>
    <property type="evidence" value="ECO:0007669"/>
    <property type="project" value="UniProtKB-SubCell"/>
</dbReference>
<evidence type="ECO:0000256" key="4">
    <source>
        <dbReference type="ARBA" id="ARBA00022989"/>
    </source>
</evidence>
<feature type="transmembrane region" description="Helical" evidence="6">
    <location>
        <begin position="43"/>
        <end position="65"/>
    </location>
</feature>
<evidence type="ECO:0000256" key="6">
    <source>
        <dbReference type="SAM" id="Phobius"/>
    </source>
</evidence>
<evidence type="ECO:0000313" key="9">
    <source>
        <dbReference type="Proteomes" id="UP000240708"/>
    </source>
</evidence>
<feature type="domain" description="Major facilitator superfamily (MFS) profile" evidence="7">
    <location>
        <begin position="7"/>
        <end position="389"/>
    </location>
</feature>
<dbReference type="PANTHER" id="PTHR43124:SF3">
    <property type="entry name" value="CHLORAMPHENICOL EFFLUX PUMP RV0191"/>
    <property type="match status" value="1"/>
</dbReference>
<feature type="transmembrane region" description="Helical" evidence="6">
    <location>
        <begin position="370"/>
        <end position="388"/>
    </location>
</feature>
<keyword evidence="9" id="KW-1185">Reference proteome</keyword>
<keyword evidence="5 6" id="KW-0472">Membrane</keyword>
<feature type="transmembrane region" description="Helical" evidence="6">
    <location>
        <begin position="131"/>
        <end position="153"/>
    </location>
</feature>
<dbReference type="GO" id="GO:0022857">
    <property type="term" value="F:transmembrane transporter activity"/>
    <property type="evidence" value="ECO:0007669"/>
    <property type="project" value="InterPro"/>
</dbReference>
<name>A0A2P8DL63_9BACT</name>
<dbReference type="CDD" id="cd17324">
    <property type="entry name" value="MFS_NepI_like"/>
    <property type="match status" value="1"/>
</dbReference>
<dbReference type="AlphaFoldDB" id="A0A2P8DL63"/>
<feature type="transmembrane region" description="Helical" evidence="6">
    <location>
        <begin position="336"/>
        <end position="358"/>
    </location>
</feature>
<evidence type="ECO:0000256" key="5">
    <source>
        <dbReference type="ARBA" id="ARBA00023136"/>
    </source>
</evidence>
<evidence type="ECO:0000256" key="2">
    <source>
        <dbReference type="ARBA" id="ARBA00022475"/>
    </source>
</evidence>
<feature type="transmembrane region" description="Helical" evidence="6">
    <location>
        <begin position="276"/>
        <end position="295"/>
    </location>
</feature>
<feature type="transmembrane region" description="Helical" evidence="6">
    <location>
        <begin position="301"/>
        <end position="324"/>
    </location>
</feature>
<keyword evidence="2" id="KW-1003">Cell membrane</keyword>
<evidence type="ECO:0000313" key="8">
    <source>
        <dbReference type="EMBL" id="PSK97949.1"/>
    </source>
</evidence>
<feature type="transmembrane region" description="Helical" evidence="6">
    <location>
        <begin position="159"/>
        <end position="178"/>
    </location>
</feature>
<evidence type="ECO:0000256" key="3">
    <source>
        <dbReference type="ARBA" id="ARBA00022692"/>
    </source>
</evidence>
<dbReference type="RefSeq" id="WP_106569089.1">
    <property type="nucleotide sequence ID" value="NZ_JAUVYL010000034.1"/>
</dbReference>
<feature type="transmembrane region" description="Helical" evidence="6">
    <location>
        <begin position="98"/>
        <end position="119"/>
    </location>
</feature>
<evidence type="ECO:0000256" key="1">
    <source>
        <dbReference type="ARBA" id="ARBA00004651"/>
    </source>
</evidence>
<dbReference type="Gene3D" id="1.20.1250.20">
    <property type="entry name" value="MFS general substrate transporter like domains"/>
    <property type="match status" value="1"/>
</dbReference>
<dbReference type="InterPro" id="IPR050189">
    <property type="entry name" value="MFS_Efflux_Transporters"/>
</dbReference>
<reference evidence="8 9" key="1">
    <citation type="submission" date="2018-03" db="EMBL/GenBank/DDBJ databases">
        <title>Genomic Encyclopedia of Archaeal and Bacterial Type Strains, Phase II (KMG-II): from individual species to whole genera.</title>
        <authorList>
            <person name="Goeker M."/>
        </authorList>
    </citation>
    <scope>NUCLEOTIDE SEQUENCE [LARGE SCALE GENOMIC DNA]</scope>
    <source>
        <strain evidence="8 9">DSM 28057</strain>
    </source>
</reference>
<organism evidence="8 9">
    <name type="scientific">Cecembia rubra</name>
    <dbReference type="NCBI Taxonomy" id="1485585"/>
    <lineage>
        <taxon>Bacteria</taxon>
        <taxon>Pseudomonadati</taxon>
        <taxon>Bacteroidota</taxon>
        <taxon>Cytophagia</taxon>
        <taxon>Cytophagales</taxon>
        <taxon>Cyclobacteriaceae</taxon>
        <taxon>Cecembia</taxon>
    </lineage>
</organism>
<protein>
    <submittedName>
        <fullName evidence="8">Putative MFS family arabinose efflux permease</fullName>
    </submittedName>
</protein>
<feature type="transmembrane region" description="Helical" evidence="6">
    <location>
        <begin position="247"/>
        <end position="264"/>
    </location>
</feature>
<dbReference type="PROSITE" id="PS50850">
    <property type="entry name" value="MFS"/>
    <property type="match status" value="1"/>
</dbReference>
<keyword evidence="4 6" id="KW-1133">Transmembrane helix</keyword>
<dbReference type="InterPro" id="IPR036259">
    <property type="entry name" value="MFS_trans_sf"/>
</dbReference>
<comment type="subcellular location">
    <subcellularLocation>
        <location evidence="1">Cell membrane</location>
        <topology evidence="1">Multi-pass membrane protein</topology>
    </subcellularLocation>
</comment>
<comment type="caution">
    <text evidence="8">The sequence shown here is derived from an EMBL/GenBank/DDBJ whole genome shotgun (WGS) entry which is preliminary data.</text>
</comment>
<evidence type="ECO:0000259" key="7">
    <source>
        <dbReference type="PROSITE" id="PS50850"/>
    </source>
</evidence>
<dbReference type="Proteomes" id="UP000240708">
    <property type="component" value="Unassembled WGS sequence"/>
</dbReference>
<feature type="transmembrane region" description="Helical" evidence="6">
    <location>
        <begin position="72"/>
        <end position="92"/>
    </location>
</feature>
<dbReference type="InterPro" id="IPR011701">
    <property type="entry name" value="MFS"/>
</dbReference>
<keyword evidence="3 6" id="KW-0812">Transmembrane</keyword>
<dbReference type="OrthoDB" id="9812221at2"/>
<dbReference type="PANTHER" id="PTHR43124">
    <property type="entry name" value="PURINE EFFLUX PUMP PBUE"/>
    <property type="match status" value="1"/>
</dbReference>
<accession>A0A2P8DL63</accession>
<sequence length="395" mass="43257">MNKEKLLLWTLAAINFTHIVDFMILMPLGPQLMRIFEISPREFGLLVSSYTFSAGISSFLGAFVLDKYDRRTITLWVFSGFLIATLACALSPNYPILLASRIIAGLFGGLTSALILAIIGDVIPDSRRGRAMGLVMAAFSVASVFGVPFGLFIASVSNWHAPFFFLAVISLVILWMIYNYLPSITGHLENGQAKPSPVQVIKRVTSNPNQMKAITLTIMMMLGQFMIIPFISPYMVANVGFTDMELTYIYMAGGLFTIFTSPWVGKMTDIHGKVKVFVIFMSLNLIPIGVITQLGQTPIPYVLLITTMFFVTSNGRMVPAMALITGTAKPENRGSFLSFNSAVQQLSAGLASFVAGLILTEGMNGELINYNFVGYIAIFLSVLCIPLSRRIKSIG</sequence>
<dbReference type="EMBL" id="PYGF01000020">
    <property type="protein sequence ID" value="PSK97949.1"/>
    <property type="molecule type" value="Genomic_DNA"/>
</dbReference>
<dbReference type="SUPFAM" id="SSF103473">
    <property type="entry name" value="MFS general substrate transporter"/>
    <property type="match status" value="1"/>
</dbReference>